<evidence type="ECO:0000313" key="16">
    <source>
        <dbReference type="EMBL" id="KAF5191763.1"/>
    </source>
</evidence>
<dbReference type="EMBL" id="JABWDY010022360">
    <property type="protein sequence ID" value="KAF5191763.1"/>
    <property type="molecule type" value="Genomic_DNA"/>
</dbReference>
<protein>
    <recommendedName>
        <fullName evidence="4">procollagen-proline 4-dioxygenase</fullName>
        <ecNumber evidence="4">1.14.11.2</ecNumber>
    </recommendedName>
</protein>
<evidence type="ECO:0000256" key="1">
    <source>
        <dbReference type="ARBA" id="ARBA00001961"/>
    </source>
</evidence>
<evidence type="ECO:0000256" key="6">
    <source>
        <dbReference type="ARBA" id="ARBA00022723"/>
    </source>
</evidence>
<evidence type="ECO:0000256" key="11">
    <source>
        <dbReference type="ARBA" id="ARBA00023004"/>
    </source>
</evidence>
<sequence>MEFLVLIILILAFSSSASQSYRKELRTKNEIKQNVIQQFENSTQPVRVDPSQVIQLSWRPRLFLYRSFLSDEECNHLISLAHGNPGKSLVENFSSRNIVNSSNQHTTSVTSLGIEGDDTVARIEERISAWTFLPKENSEPVKIRQYANEDTKESLDYSGKKGRLESAAPLMAAVVLYLSNVTHGGETLFLKSELKNTQPKDDTWSDCAKKGYAVKPIRGNALLIFGLQLNISPDETSSNSICPVLQGEKWFATKLFHLGAINEKKPLSESASDDCIDEEDSCPYWAAQGECEKNPHYMT</sequence>
<keyword evidence="6" id="KW-0479">Metal-binding</keyword>
<keyword evidence="10" id="KW-0560">Oxidoreductase</keyword>
<evidence type="ECO:0000256" key="9">
    <source>
        <dbReference type="ARBA" id="ARBA00022989"/>
    </source>
</evidence>
<dbReference type="GO" id="GO:0004656">
    <property type="term" value="F:procollagen-proline 4-dioxygenase activity"/>
    <property type="evidence" value="ECO:0007669"/>
    <property type="project" value="UniProtKB-EC"/>
</dbReference>
<evidence type="ECO:0000256" key="4">
    <source>
        <dbReference type="ARBA" id="ARBA00012269"/>
    </source>
</evidence>
<evidence type="ECO:0000256" key="10">
    <source>
        <dbReference type="ARBA" id="ARBA00023002"/>
    </source>
</evidence>
<dbReference type="GO" id="GO:0005789">
    <property type="term" value="C:endoplasmic reticulum membrane"/>
    <property type="evidence" value="ECO:0007669"/>
    <property type="project" value="UniProtKB-SubCell"/>
</dbReference>
<feature type="chain" id="PRO_5029679780" description="procollagen-proline 4-dioxygenase" evidence="14">
    <location>
        <begin position="18"/>
        <end position="299"/>
    </location>
</feature>
<evidence type="ECO:0000259" key="15">
    <source>
        <dbReference type="PROSITE" id="PS51670"/>
    </source>
</evidence>
<keyword evidence="14" id="KW-0732">Signal</keyword>
<evidence type="ECO:0000256" key="5">
    <source>
        <dbReference type="ARBA" id="ARBA00022692"/>
    </source>
</evidence>
<dbReference type="PROSITE" id="PS51670">
    <property type="entry name" value="SHKT"/>
    <property type="match status" value="1"/>
</dbReference>
<evidence type="ECO:0000256" key="2">
    <source>
        <dbReference type="ARBA" id="ARBA00004648"/>
    </source>
</evidence>
<gene>
    <name evidence="16" type="ORF">FRX31_018651</name>
</gene>
<keyword evidence="17" id="KW-1185">Reference proteome</keyword>
<feature type="domain" description="ShKT" evidence="15">
    <location>
        <begin position="275"/>
        <end position="299"/>
    </location>
</feature>
<evidence type="ECO:0000256" key="7">
    <source>
        <dbReference type="ARBA" id="ARBA00022964"/>
    </source>
</evidence>
<dbReference type="InterPro" id="IPR006620">
    <property type="entry name" value="Pro_4_hyd_alph"/>
</dbReference>
<reference evidence="16 17" key="1">
    <citation type="submission" date="2020-06" db="EMBL/GenBank/DDBJ databases">
        <title>Transcriptomic and genomic resources for Thalictrum thalictroides and T. hernandezii: Facilitating candidate gene discovery in an emerging model plant lineage.</title>
        <authorList>
            <person name="Arias T."/>
            <person name="Riano-Pachon D.M."/>
            <person name="Di Stilio V.S."/>
        </authorList>
    </citation>
    <scope>NUCLEOTIDE SEQUENCE [LARGE SCALE GENOMIC DNA]</scope>
    <source>
        <strain evidence="17">cv. WT478/WT964</strain>
        <tissue evidence="16">Leaves</tissue>
    </source>
</reference>
<dbReference type="EC" id="1.14.11.2" evidence="4"/>
<accession>A0A7J6W3W7</accession>
<evidence type="ECO:0000256" key="13">
    <source>
        <dbReference type="ARBA" id="ARBA00049169"/>
    </source>
</evidence>
<evidence type="ECO:0000256" key="8">
    <source>
        <dbReference type="ARBA" id="ARBA00022968"/>
    </source>
</evidence>
<keyword evidence="9" id="KW-1133">Transmembrane helix</keyword>
<dbReference type="OrthoDB" id="420380at2759"/>
<evidence type="ECO:0000256" key="14">
    <source>
        <dbReference type="SAM" id="SignalP"/>
    </source>
</evidence>
<comment type="subcellular location">
    <subcellularLocation>
        <location evidence="2">Endoplasmic reticulum membrane</location>
        <topology evidence="2">Single-pass type II membrane protein</topology>
    </subcellularLocation>
</comment>
<keyword evidence="7" id="KW-0223">Dioxygenase</keyword>
<evidence type="ECO:0000313" key="17">
    <source>
        <dbReference type="Proteomes" id="UP000554482"/>
    </source>
</evidence>
<evidence type="ECO:0000256" key="12">
    <source>
        <dbReference type="ARBA" id="ARBA00023136"/>
    </source>
</evidence>
<organism evidence="16 17">
    <name type="scientific">Thalictrum thalictroides</name>
    <name type="common">Rue-anemone</name>
    <name type="synonym">Anemone thalictroides</name>
    <dbReference type="NCBI Taxonomy" id="46969"/>
    <lineage>
        <taxon>Eukaryota</taxon>
        <taxon>Viridiplantae</taxon>
        <taxon>Streptophyta</taxon>
        <taxon>Embryophyta</taxon>
        <taxon>Tracheophyta</taxon>
        <taxon>Spermatophyta</taxon>
        <taxon>Magnoliopsida</taxon>
        <taxon>Ranunculales</taxon>
        <taxon>Ranunculaceae</taxon>
        <taxon>Thalictroideae</taxon>
        <taxon>Thalictrum</taxon>
    </lineage>
</organism>
<dbReference type="InterPro" id="IPR045054">
    <property type="entry name" value="P4HA-like"/>
</dbReference>
<dbReference type="PANTHER" id="PTHR10869">
    <property type="entry name" value="PROLYL 4-HYDROXYLASE ALPHA SUBUNIT"/>
    <property type="match status" value="1"/>
</dbReference>
<dbReference type="InterPro" id="IPR003582">
    <property type="entry name" value="ShKT_dom"/>
</dbReference>
<proteinExistence type="inferred from homology"/>
<dbReference type="GO" id="GO:0005506">
    <property type="term" value="F:iron ion binding"/>
    <property type="evidence" value="ECO:0007669"/>
    <property type="project" value="InterPro"/>
</dbReference>
<dbReference type="AlphaFoldDB" id="A0A7J6W3W7"/>
<feature type="non-terminal residue" evidence="16">
    <location>
        <position position="1"/>
    </location>
</feature>
<keyword evidence="8" id="KW-0735">Signal-anchor</keyword>
<dbReference type="SMART" id="SM00702">
    <property type="entry name" value="P4Hc"/>
    <property type="match status" value="1"/>
</dbReference>
<evidence type="ECO:0000256" key="3">
    <source>
        <dbReference type="ARBA" id="ARBA00006511"/>
    </source>
</evidence>
<comment type="similarity">
    <text evidence="3">Belongs to the P4HA family.</text>
</comment>
<dbReference type="GO" id="GO:0031418">
    <property type="term" value="F:L-ascorbic acid binding"/>
    <property type="evidence" value="ECO:0007669"/>
    <property type="project" value="InterPro"/>
</dbReference>
<name>A0A7J6W3W7_THATH</name>
<dbReference type="Gene3D" id="2.60.120.620">
    <property type="entry name" value="q2cbj1_9rhob like domain"/>
    <property type="match status" value="1"/>
</dbReference>
<keyword evidence="11" id="KW-0408">Iron</keyword>
<feature type="signal peptide" evidence="14">
    <location>
        <begin position="1"/>
        <end position="17"/>
    </location>
</feature>
<keyword evidence="5" id="KW-0812">Transmembrane</keyword>
<comment type="catalytic activity">
    <reaction evidence="13">
        <text>L-prolyl-[collagen] + 2-oxoglutarate + O2 = trans-4-hydroxy-L-prolyl-[collagen] + succinate + CO2</text>
        <dbReference type="Rhea" id="RHEA:18945"/>
        <dbReference type="Rhea" id="RHEA-COMP:11676"/>
        <dbReference type="Rhea" id="RHEA-COMP:11680"/>
        <dbReference type="ChEBI" id="CHEBI:15379"/>
        <dbReference type="ChEBI" id="CHEBI:16526"/>
        <dbReference type="ChEBI" id="CHEBI:16810"/>
        <dbReference type="ChEBI" id="CHEBI:30031"/>
        <dbReference type="ChEBI" id="CHEBI:50342"/>
        <dbReference type="ChEBI" id="CHEBI:61965"/>
        <dbReference type="EC" id="1.14.11.2"/>
    </reaction>
</comment>
<keyword evidence="12" id="KW-0472">Membrane</keyword>
<dbReference type="Proteomes" id="UP000554482">
    <property type="component" value="Unassembled WGS sequence"/>
</dbReference>
<comment type="cofactor">
    <cofactor evidence="1">
        <name>L-ascorbate</name>
        <dbReference type="ChEBI" id="CHEBI:38290"/>
    </cofactor>
</comment>
<dbReference type="PANTHER" id="PTHR10869:SF102">
    <property type="entry name" value="PROLYL 4-HYDROXYLASE 12-RELATED"/>
    <property type="match status" value="1"/>
</dbReference>
<comment type="caution">
    <text evidence="16">The sequence shown here is derived from an EMBL/GenBank/DDBJ whole genome shotgun (WGS) entry which is preliminary data.</text>
</comment>